<keyword evidence="11 15" id="KW-0067">ATP-binding</keyword>
<evidence type="ECO:0000313" key="20">
    <source>
        <dbReference type="EMBL" id="CAG9798057.1"/>
    </source>
</evidence>
<dbReference type="InterPro" id="IPR027484">
    <property type="entry name" value="PInositol-4-P-5-kinase_N"/>
</dbReference>
<evidence type="ECO:0000256" key="16">
    <source>
        <dbReference type="SAM" id="MobiDB-lite"/>
    </source>
</evidence>
<evidence type="ECO:0000256" key="10">
    <source>
        <dbReference type="ARBA" id="ARBA00022833"/>
    </source>
</evidence>
<keyword evidence="21" id="KW-1185">Reference proteome</keyword>
<evidence type="ECO:0000259" key="19">
    <source>
        <dbReference type="PROSITE" id="PS51455"/>
    </source>
</evidence>
<dbReference type="PROSITE" id="PS50178">
    <property type="entry name" value="ZF_FYVE"/>
    <property type="match status" value="1"/>
</dbReference>
<dbReference type="GO" id="GO:0052810">
    <property type="term" value="F:1-phosphatidylinositol-5-kinase activity"/>
    <property type="evidence" value="ECO:0007669"/>
    <property type="project" value="UniProtKB-ARBA"/>
</dbReference>
<feature type="domain" description="FYVE-type" evidence="17">
    <location>
        <begin position="136"/>
        <end position="196"/>
    </location>
</feature>
<dbReference type="CDD" id="cd03334">
    <property type="entry name" value="Fab1_TCP"/>
    <property type="match status" value="1"/>
</dbReference>
<dbReference type="GO" id="GO:0046854">
    <property type="term" value="P:phosphatidylinositol phosphate biosynthetic process"/>
    <property type="evidence" value="ECO:0007669"/>
    <property type="project" value="TreeGrafter"/>
</dbReference>
<sequence>MNVNKNLHNISVLTEFARNFEEDQTETVISKLVNKIYEACNNVNADIGGASTQQQAQNEDDNSETSSSASNPSSLSSSTTLEQKKEQQTPTVYQVDTSQGRTSLNVIKRISNLIALRDKDLNDYKNTELKRLWMPDDKSRECYDCALKFTTFRRKHHCRLCGQIFCSKCCNQIIPGKIIKCSGDLRVCTYCSKVVLSYIKSPDINADLKSDLQALEEDLSNKFVGSMSSSSNQSSSTETSPSHRKVSVGYQEERLVTNTSALSNADRKTILQQSNTLKSLYEDMINSLLSTTQQHKGIDLINFLISNQKSSNKQQAVAVINAMIEAGFMVPLLVYENSNEATSSDTFHVDFNENLFYKLQKLDEIEMEENNVTDAACTDSLYDESIIDDIIPPSMYVNENSKENELQNSLLLTVGSKPLLEAYFEHEERLFQQLLRNENLDLSWSKVLITQCARIAHTIHPEFSNRTLDSMDVRNFVNIKKISGGTRNDSTIIGGVVFSKNVAHKDMKIKIDNPKVLLLQCPIAYQRVEGKFVTIESLILQEKEYLRNVTSRILSLNPDVVLVHKNVAGIAQDLLRDNGITLVLDVKLSVFERLARCMQCDIVTSIDSNIGKPKLGTCKRFYVKNFIESNGTAKSLMFFDIPYSQRGCSLLLRGGTEDELVRLKKVSSFLLFSRYNWRLELSFLLDSFAQPPLKKSSIFDSIDQSPAEQKVLIHSISEISETSKSEISRKNVADFSDPLRADPQTFDTNVVEYVELQVQDSFDNKFRTSLASTILSISPFINFPLPYLESETGRRCDLRKYFPNELFYSKQWAGNKSEKIDKTEINLSAKNDEEPINLKPPHKFLTMKITKPADDKDVQTALADFRRSGFTYQKVARIKIIEKKPESSKHISRQKSFSDHLKDAFDIYNHQRLPVLFCSFYLNSNKELPTSFCAQPLLLDMHFYGQDDIMLGLFLERYCFRNSYICQSCKLPMMDHVRRYAHSNGVVQVKLDVDHNKSESSSILMTSRCTICNIMTQSVPMSSDTWCLSFAKFLELKFHGNFYTRRNIDQDDTNVMPACCHSLYHDHIQYFANNGVIVSFMYTPIEIWEIKLPLLSLPLKCPEIIDKKSFTDKIKQFSVKGYEVYAKIHEKLANLSTEVKTPMLEDLKKGLHRDRLFFKHRVDVVNLLLGSNEVYEHEINDAIYMMHKELADSIELWGPRLNEAASQLKNAQKNELTLQNSEVPDDIDDSAFSSDDLEFDTSEGIMSRSIDELQNEKKDKIDKKTIRKLLSTILPSSSDQNPLQTPFTVNEHYCLQIGQFPILVHDQDLSSIISFSLMSYDYKKLLENYMLASTEFVGNSSPNLKRKNPSDSSIEIDEKDGTTSKESNDKNKKNNNSHIEIQFQDSTTQFTCKSYFAKEFDDLRNKCFVVPNKTQCSDESAMNDEIRKSYARSLSQSMRWEARGGKSGSKFSKTFDDRFVLKEMSKQDIGEFEKFAPNYFEYINGCIQKNSPTLLAKIFGIYKVIIKKKESVSEKAVLVIENLFCDRIIANKYDLKGSERNRLVDPTVQIGETVLLDENLIKSSWSKPLYILTHSRSILRDAICRDSSFLEKNHVMDYSLLVGLDESNNLIVGIIDYIRKFTLDKRIESYFKQVVDQTKLPTIVSPNVYKSRFIEAMDRYFLAVPDRWEDIMKNNSY</sequence>
<protein>
    <recommendedName>
        <fullName evidence="2">1-phosphatidylinositol-3-phosphate 5-kinase</fullName>
        <ecNumber evidence="2">2.7.1.150</ecNumber>
    </recommendedName>
</protein>
<dbReference type="SUPFAM" id="SSF57903">
    <property type="entry name" value="FYVE/PHD zinc finger"/>
    <property type="match status" value="1"/>
</dbReference>
<dbReference type="GO" id="GO:0010008">
    <property type="term" value="C:endosome membrane"/>
    <property type="evidence" value="ECO:0007669"/>
    <property type="project" value="UniProtKB-SubCell"/>
</dbReference>
<name>A0A9N9RK18_9DIPT</name>
<evidence type="ECO:0000256" key="2">
    <source>
        <dbReference type="ARBA" id="ARBA00012009"/>
    </source>
</evidence>
<dbReference type="GO" id="GO:0016192">
    <property type="term" value="P:vesicle-mediated transport"/>
    <property type="evidence" value="ECO:0007669"/>
    <property type="project" value="UniProtKB-ARBA"/>
</dbReference>
<accession>A0A9N9RK18</accession>
<evidence type="ECO:0000256" key="13">
    <source>
        <dbReference type="ARBA" id="ARBA00052820"/>
    </source>
</evidence>
<dbReference type="SMART" id="SM00330">
    <property type="entry name" value="PIPKc"/>
    <property type="match status" value="1"/>
</dbReference>
<evidence type="ECO:0000256" key="7">
    <source>
        <dbReference type="ARBA" id="ARBA00022753"/>
    </source>
</evidence>
<dbReference type="Proteomes" id="UP001153620">
    <property type="component" value="Chromosome 1"/>
</dbReference>
<dbReference type="InterPro" id="IPR011011">
    <property type="entry name" value="Znf_FYVE_PHD"/>
</dbReference>
<evidence type="ECO:0000256" key="14">
    <source>
        <dbReference type="PROSITE-ProRule" id="PRU00091"/>
    </source>
</evidence>
<dbReference type="EC" id="2.7.1.150" evidence="2"/>
<keyword evidence="5" id="KW-0479">Metal-binding</keyword>
<dbReference type="InterPro" id="IPR000306">
    <property type="entry name" value="Znf_FYVE"/>
</dbReference>
<keyword evidence="4 15" id="KW-0808">Transferase</keyword>
<keyword evidence="7" id="KW-0967">Endosome</keyword>
<dbReference type="PROSITE" id="PS51455">
    <property type="entry name" value="PIPK"/>
    <property type="match status" value="1"/>
</dbReference>
<evidence type="ECO:0000256" key="5">
    <source>
        <dbReference type="ARBA" id="ARBA00022723"/>
    </source>
</evidence>
<feature type="domain" description="PIPK" evidence="19">
    <location>
        <begin position="1326"/>
        <end position="1661"/>
    </location>
</feature>
<dbReference type="InterPro" id="IPR017455">
    <property type="entry name" value="Znf_FYVE-rel"/>
</dbReference>
<dbReference type="FunFam" id="3.30.40.10:FF:000057">
    <property type="entry name" value="1-phosphatidylinositol 3-phosphate 5-kinase isoform X1"/>
    <property type="match status" value="1"/>
</dbReference>
<dbReference type="FunFam" id="3.50.7.10:FF:000007">
    <property type="entry name" value="1-phosphatidylinositol 3-phosphate 5-kinase isoform X1"/>
    <property type="match status" value="1"/>
</dbReference>
<dbReference type="Gene3D" id="3.30.800.10">
    <property type="entry name" value="Phosphatidylinositol Phosphate Kinase II Beta"/>
    <property type="match status" value="1"/>
</dbReference>
<evidence type="ECO:0000256" key="15">
    <source>
        <dbReference type="PROSITE-ProRule" id="PRU00781"/>
    </source>
</evidence>
<dbReference type="SUPFAM" id="SSF56104">
    <property type="entry name" value="SAICAR synthase-like"/>
    <property type="match status" value="1"/>
</dbReference>
<evidence type="ECO:0000256" key="12">
    <source>
        <dbReference type="ARBA" id="ARBA00023136"/>
    </source>
</evidence>
<evidence type="ECO:0000256" key="6">
    <source>
        <dbReference type="ARBA" id="ARBA00022741"/>
    </source>
</evidence>
<evidence type="ECO:0000313" key="21">
    <source>
        <dbReference type="Proteomes" id="UP001153620"/>
    </source>
</evidence>
<dbReference type="OrthoDB" id="158357at2759"/>
<dbReference type="FunFam" id="3.30.810.10:FF:000001">
    <property type="entry name" value="1-phosphatidylinositol 3-phosphate 5-kinase FAB1"/>
    <property type="match status" value="1"/>
</dbReference>
<organism evidence="20 21">
    <name type="scientific">Chironomus riparius</name>
    <dbReference type="NCBI Taxonomy" id="315576"/>
    <lineage>
        <taxon>Eukaryota</taxon>
        <taxon>Metazoa</taxon>
        <taxon>Ecdysozoa</taxon>
        <taxon>Arthropoda</taxon>
        <taxon>Hexapoda</taxon>
        <taxon>Insecta</taxon>
        <taxon>Pterygota</taxon>
        <taxon>Neoptera</taxon>
        <taxon>Endopterygota</taxon>
        <taxon>Diptera</taxon>
        <taxon>Nematocera</taxon>
        <taxon>Chironomoidea</taxon>
        <taxon>Chironomidae</taxon>
        <taxon>Chironominae</taxon>
        <taxon>Chironomus</taxon>
    </lineage>
</organism>
<dbReference type="GO" id="GO:0000285">
    <property type="term" value="F:1-phosphatidylinositol-3-phosphate 5-kinase activity"/>
    <property type="evidence" value="ECO:0007669"/>
    <property type="project" value="UniProtKB-EC"/>
</dbReference>
<feature type="region of interest" description="Disordered" evidence="16">
    <location>
        <begin position="1340"/>
        <end position="1377"/>
    </location>
</feature>
<evidence type="ECO:0000259" key="18">
    <source>
        <dbReference type="PROSITE" id="PS50186"/>
    </source>
</evidence>
<feature type="compositionally biased region" description="Basic and acidic residues" evidence="16">
    <location>
        <begin position="1359"/>
        <end position="1372"/>
    </location>
</feature>
<keyword evidence="10" id="KW-0862">Zinc</keyword>
<keyword evidence="9 15" id="KW-0418">Kinase</keyword>
<dbReference type="CDD" id="cd17300">
    <property type="entry name" value="PIPKc_PIKfyve"/>
    <property type="match status" value="1"/>
</dbReference>
<dbReference type="PANTHER" id="PTHR45748">
    <property type="entry name" value="1-PHOSPHATIDYLINOSITOL 3-PHOSPHATE 5-KINASE-RELATED"/>
    <property type="match status" value="1"/>
</dbReference>
<keyword evidence="8 14" id="KW-0863">Zinc-finger</keyword>
<keyword evidence="3" id="KW-0597">Phosphoprotein</keyword>
<feature type="region of interest" description="Disordered" evidence="16">
    <location>
        <begin position="225"/>
        <end position="248"/>
    </location>
</feature>
<evidence type="ECO:0000256" key="11">
    <source>
        <dbReference type="ARBA" id="ARBA00022840"/>
    </source>
</evidence>
<dbReference type="InterPro" id="IPR027409">
    <property type="entry name" value="GroEL-like_apical_dom_sf"/>
</dbReference>
<comment type="catalytic activity">
    <reaction evidence="13">
        <text>a 1,2-diacyl-sn-glycero-3-phospho-(1D-myo-inositol-3-phosphate) + ATP = a 1,2-diacyl-sn-glycero-3-phospho-(1D-myo-inositol-3,5-bisphosphate) + ADP + H(+)</text>
        <dbReference type="Rhea" id="RHEA:13609"/>
        <dbReference type="ChEBI" id="CHEBI:15378"/>
        <dbReference type="ChEBI" id="CHEBI:30616"/>
        <dbReference type="ChEBI" id="CHEBI:57923"/>
        <dbReference type="ChEBI" id="CHEBI:58088"/>
        <dbReference type="ChEBI" id="CHEBI:456216"/>
        <dbReference type="EC" id="2.7.1.150"/>
    </reaction>
    <physiologicalReaction direction="left-to-right" evidence="13">
        <dbReference type="Rhea" id="RHEA:13610"/>
    </physiologicalReaction>
</comment>
<dbReference type="Pfam" id="PF01363">
    <property type="entry name" value="FYVE"/>
    <property type="match status" value="1"/>
</dbReference>
<feature type="domain" description="DEP" evidence="18">
    <location>
        <begin position="297"/>
        <end position="361"/>
    </location>
</feature>
<dbReference type="SUPFAM" id="SSF52029">
    <property type="entry name" value="GroEL apical domain-like"/>
    <property type="match status" value="1"/>
</dbReference>
<gene>
    <name evidence="20" type="ORF">CHIRRI_LOCUS1042</name>
</gene>
<dbReference type="InterPro" id="IPR013083">
    <property type="entry name" value="Znf_RING/FYVE/PHD"/>
</dbReference>
<dbReference type="EMBL" id="OU895877">
    <property type="protein sequence ID" value="CAG9798057.1"/>
    <property type="molecule type" value="Genomic_DNA"/>
</dbReference>
<reference evidence="20" key="1">
    <citation type="submission" date="2022-01" db="EMBL/GenBank/DDBJ databases">
        <authorList>
            <person name="King R."/>
        </authorList>
    </citation>
    <scope>NUCLEOTIDE SEQUENCE</scope>
</reference>
<dbReference type="Gene3D" id="3.50.7.10">
    <property type="entry name" value="GroEL"/>
    <property type="match status" value="1"/>
</dbReference>
<dbReference type="InterPro" id="IPR044769">
    <property type="entry name" value="PIKfyve_PIPKc"/>
</dbReference>
<dbReference type="InterPro" id="IPR027483">
    <property type="entry name" value="PInositol-4-P-4/5-kinase_C_sf"/>
</dbReference>
<dbReference type="Gene3D" id="3.30.810.10">
    <property type="entry name" value="2-Layer Sandwich"/>
    <property type="match status" value="1"/>
</dbReference>
<dbReference type="SMART" id="SM00064">
    <property type="entry name" value="FYVE"/>
    <property type="match status" value="1"/>
</dbReference>
<dbReference type="InterPro" id="IPR002423">
    <property type="entry name" value="Cpn60/GroEL/TCP-1"/>
</dbReference>
<keyword evidence="6 15" id="KW-0547">Nucleotide-binding</keyword>
<dbReference type="GO" id="GO:0005524">
    <property type="term" value="F:ATP binding"/>
    <property type="evidence" value="ECO:0007669"/>
    <property type="project" value="UniProtKB-UniRule"/>
</dbReference>
<evidence type="ECO:0000256" key="4">
    <source>
        <dbReference type="ARBA" id="ARBA00022679"/>
    </source>
</evidence>
<evidence type="ECO:0000256" key="3">
    <source>
        <dbReference type="ARBA" id="ARBA00022553"/>
    </source>
</evidence>
<evidence type="ECO:0000256" key="1">
    <source>
        <dbReference type="ARBA" id="ARBA00004608"/>
    </source>
</evidence>
<dbReference type="CDD" id="cd15725">
    <property type="entry name" value="FYVE_PIKfyve_Fab1"/>
    <property type="match status" value="1"/>
</dbReference>
<dbReference type="InterPro" id="IPR000591">
    <property type="entry name" value="DEP_dom"/>
</dbReference>
<dbReference type="Pfam" id="PF00118">
    <property type="entry name" value="Cpn60_TCP1"/>
    <property type="match status" value="1"/>
</dbReference>
<evidence type="ECO:0000256" key="8">
    <source>
        <dbReference type="ARBA" id="ARBA00022771"/>
    </source>
</evidence>
<proteinExistence type="predicted"/>
<feature type="compositionally biased region" description="Low complexity" evidence="16">
    <location>
        <begin position="64"/>
        <end position="81"/>
    </location>
</feature>
<dbReference type="PANTHER" id="PTHR45748:SF7">
    <property type="entry name" value="1-PHOSPHATIDYLINOSITOL 3-PHOSPHATE 5-KINASE-RELATED"/>
    <property type="match status" value="1"/>
</dbReference>
<reference evidence="20" key="2">
    <citation type="submission" date="2022-10" db="EMBL/GenBank/DDBJ databases">
        <authorList>
            <consortium name="ENA_rothamsted_submissions"/>
            <consortium name="culmorum"/>
            <person name="King R."/>
        </authorList>
    </citation>
    <scope>NUCLEOTIDE SEQUENCE</scope>
</reference>
<dbReference type="GO" id="GO:0008270">
    <property type="term" value="F:zinc ion binding"/>
    <property type="evidence" value="ECO:0007669"/>
    <property type="project" value="UniProtKB-KW"/>
</dbReference>
<evidence type="ECO:0000259" key="17">
    <source>
        <dbReference type="PROSITE" id="PS50178"/>
    </source>
</evidence>
<keyword evidence="12" id="KW-0472">Membrane</keyword>
<dbReference type="Pfam" id="PF01504">
    <property type="entry name" value="PIP5K"/>
    <property type="match status" value="2"/>
</dbReference>
<dbReference type="Gene3D" id="3.30.40.10">
    <property type="entry name" value="Zinc/RING finger domain, C3HC4 (zinc finger)"/>
    <property type="match status" value="1"/>
</dbReference>
<comment type="subcellular location">
    <subcellularLocation>
        <location evidence="1">Endosome membrane</location>
    </subcellularLocation>
</comment>
<dbReference type="GO" id="GO:0035556">
    <property type="term" value="P:intracellular signal transduction"/>
    <property type="evidence" value="ECO:0007669"/>
    <property type="project" value="InterPro"/>
</dbReference>
<feature type="region of interest" description="Disordered" evidence="16">
    <location>
        <begin position="51"/>
        <end position="95"/>
    </location>
</feature>
<evidence type="ECO:0000256" key="9">
    <source>
        <dbReference type="ARBA" id="ARBA00022777"/>
    </source>
</evidence>
<feature type="compositionally biased region" description="Low complexity" evidence="16">
    <location>
        <begin position="226"/>
        <end position="240"/>
    </location>
</feature>
<dbReference type="InterPro" id="IPR002498">
    <property type="entry name" value="PInositol-4-P-4/5-kinase_core"/>
</dbReference>
<dbReference type="PROSITE" id="PS50186">
    <property type="entry name" value="DEP"/>
    <property type="match status" value="1"/>
</dbReference>